<dbReference type="Gene3D" id="1.10.3720.10">
    <property type="entry name" value="MetI-like"/>
    <property type="match status" value="1"/>
</dbReference>
<proteinExistence type="inferred from homology"/>
<dbReference type="Pfam" id="PF00528">
    <property type="entry name" value="BPD_transp_1"/>
    <property type="match status" value="1"/>
</dbReference>
<evidence type="ECO:0000313" key="9">
    <source>
        <dbReference type="EMBL" id="GAA2228811.1"/>
    </source>
</evidence>
<evidence type="ECO:0000256" key="7">
    <source>
        <dbReference type="RuleBase" id="RU363032"/>
    </source>
</evidence>
<feature type="transmembrane region" description="Helical" evidence="7">
    <location>
        <begin position="12"/>
        <end position="31"/>
    </location>
</feature>
<keyword evidence="6 7" id="KW-0472">Membrane</keyword>
<evidence type="ECO:0000256" key="1">
    <source>
        <dbReference type="ARBA" id="ARBA00004651"/>
    </source>
</evidence>
<dbReference type="PROSITE" id="PS50928">
    <property type="entry name" value="ABC_TM1"/>
    <property type="match status" value="1"/>
</dbReference>
<sequence length="272" mass="29114">MRAGFAGAAVRRIASTLGFMLLALVVITVIWDLSVRGLGLDSFGTPTPWRVWEWWALEPDSAEHRRVVFDALGVTVRHALSGYVVGSIVGIGLAVVFTSAPRIERASLPTVLFIQTVPILAILPLFILIFGRGDLVTTAIVALTVFFPTLVWVSQGLRSPHPTTVDLFRSLDATRTTVMIRLRFPSAVAGLFVAARLAVPGALFGAFVAEWLATGDGLGYLVVTSMQAVGGFSPLWAAVSATTLLTMIAYVAVEIVEAIALARYDPDQLAAH</sequence>
<keyword evidence="3" id="KW-1003">Cell membrane</keyword>
<dbReference type="EMBL" id="BAAAQY010000003">
    <property type="protein sequence ID" value="GAA2228811.1"/>
    <property type="molecule type" value="Genomic_DNA"/>
</dbReference>
<name>A0ABP5Q8S9_9MICO</name>
<dbReference type="SUPFAM" id="SSF161098">
    <property type="entry name" value="MetI-like"/>
    <property type="match status" value="1"/>
</dbReference>
<evidence type="ECO:0000259" key="8">
    <source>
        <dbReference type="PROSITE" id="PS50928"/>
    </source>
</evidence>
<accession>A0ABP5Q8S9</accession>
<feature type="transmembrane region" description="Helical" evidence="7">
    <location>
        <begin position="110"/>
        <end position="129"/>
    </location>
</feature>
<dbReference type="InterPro" id="IPR000515">
    <property type="entry name" value="MetI-like"/>
</dbReference>
<evidence type="ECO:0000313" key="10">
    <source>
        <dbReference type="Proteomes" id="UP001500929"/>
    </source>
</evidence>
<dbReference type="InterPro" id="IPR035906">
    <property type="entry name" value="MetI-like_sf"/>
</dbReference>
<feature type="transmembrane region" description="Helical" evidence="7">
    <location>
        <begin position="135"/>
        <end position="153"/>
    </location>
</feature>
<evidence type="ECO:0000256" key="4">
    <source>
        <dbReference type="ARBA" id="ARBA00022692"/>
    </source>
</evidence>
<evidence type="ECO:0000256" key="6">
    <source>
        <dbReference type="ARBA" id="ARBA00023136"/>
    </source>
</evidence>
<keyword evidence="4 7" id="KW-0812">Transmembrane</keyword>
<feature type="transmembrane region" description="Helical" evidence="7">
    <location>
        <begin position="233"/>
        <end position="253"/>
    </location>
</feature>
<comment type="caution">
    <text evidence="9">The sequence shown here is derived from an EMBL/GenBank/DDBJ whole genome shotgun (WGS) entry which is preliminary data.</text>
</comment>
<comment type="subcellular location">
    <subcellularLocation>
        <location evidence="1 7">Cell membrane</location>
        <topology evidence="1 7">Multi-pass membrane protein</topology>
    </subcellularLocation>
</comment>
<gene>
    <name evidence="9" type="ORF">GCM10009851_11610</name>
</gene>
<protein>
    <recommendedName>
        <fullName evidence="8">ABC transmembrane type-1 domain-containing protein</fullName>
    </recommendedName>
</protein>
<feature type="transmembrane region" description="Helical" evidence="7">
    <location>
        <begin position="188"/>
        <end position="213"/>
    </location>
</feature>
<reference evidence="10" key="1">
    <citation type="journal article" date="2019" name="Int. J. Syst. Evol. Microbiol.">
        <title>The Global Catalogue of Microorganisms (GCM) 10K type strain sequencing project: providing services to taxonomists for standard genome sequencing and annotation.</title>
        <authorList>
            <consortium name="The Broad Institute Genomics Platform"/>
            <consortium name="The Broad Institute Genome Sequencing Center for Infectious Disease"/>
            <person name="Wu L."/>
            <person name="Ma J."/>
        </authorList>
    </citation>
    <scope>NUCLEOTIDE SEQUENCE [LARGE SCALE GENOMIC DNA]</scope>
    <source>
        <strain evidence="10">JCM 16117</strain>
    </source>
</reference>
<keyword evidence="10" id="KW-1185">Reference proteome</keyword>
<feature type="transmembrane region" description="Helical" evidence="7">
    <location>
        <begin position="80"/>
        <end position="98"/>
    </location>
</feature>
<dbReference type="Proteomes" id="UP001500929">
    <property type="component" value="Unassembled WGS sequence"/>
</dbReference>
<evidence type="ECO:0000256" key="3">
    <source>
        <dbReference type="ARBA" id="ARBA00022475"/>
    </source>
</evidence>
<dbReference type="PANTHER" id="PTHR30151:SF41">
    <property type="entry name" value="ABC TRANSPORTER PERMEASE PROTEIN"/>
    <property type="match status" value="1"/>
</dbReference>
<organism evidence="9 10">
    <name type="scientific">Herbiconiux moechotypicola</name>
    <dbReference type="NCBI Taxonomy" id="637393"/>
    <lineage>
        <taxon>Bacteria</taxon>
        <taxon>Bacillati</taxon>
        <taxon>Actinomycetota</taxon>
        <taxon>Actinomycetes</taxon>
        <taxon>Micrococcales</taxon>
        <taxon>Microbacteriaceae</taxon>
        <taxon>Herbiconiux</taxon>
    </lineage>
</organism>
<comment type="similarity">
    <text evidence="7">Belongs to the binding-protein-dependent transport system permease family.</text>
</comment>
<evidence type="ECO:0000256" key="5">
    <source>
        <dbReference type="ARBA" id="ARBA00022989"/>
    </source>
</evidence>
<dbReference type="CDD" id="cd06261">
    <property type="entry name" value="TM_PBP2"/>
    <property type="match status" value="1"/>
</dbReference>
<keyword evidence="5 7" id="KW-1133">Transmembrane helix</keyword>
<keyword evidence="2 7" id="KW-0813">Transport</keyword>
<evidence type="ECO:0000256" key="2">
    <source>
        <dbReference type="ARBA" id="ARBA00022448"/>
    </source>
</evidence>
<dbReference type="PANTHER" id="PTHR30151">
    <property type="entry name" value="ALKANE SULFONATE ABC TRANSPORTER-RELATED, MEMBRANE SUBUNIT"/>
    <property type="match status" value="1"/>
</dbReference>
<feature type="domain" description="ABC transmembrane type-1" evidence="8">
    <location>
        <begin position="72"/>
        <end position="257"/>
    </location>
</feature>